<feature type="compositionally biased region" description="Polar residues" evidence="1">
    <location>
        <begin position="50"/>
        <end position="59"/>
    </location>
</feature>
<reference evidence="3" key="1">
    <citation type="journal article" date="2021" name="Mol. Ecol. Resour.">
        <title>Apolygus lucorum genome provides insights into omnivorousness and mesophyll feeding.</title>
        <authorList>
            <person name="Liu Y."/>
            <person name="Liu H."/>
            <person name="Wang H."/>
            <person name="Huang T."/>
            <person name="Liu B."/>
            <person name="Yang B."/>
            <person name="Yin L."/>
            <person name="Li B."/>
            <person name="Zhang Y."/>
            <person name="Zhang S."/>
            <person name="Jiang F."/>
            <person name="Zhang X."/>
            <person name="Ren Y."/>
            <person name="Wang B."/>
            <person name="Wang S."/>
            <person name="Lu Y."/>
            <person name="Wu K."/>
            <person name="Fan W."/>
            <person name="Wang G."/>
        </authorList>
    </citation>
    <scope>NUCLEOTIDE SEQUENCE</scope>
    <source>
        <strain evidence="3">12Hb</strain>
    </source>
</reference>
<evidence type="ECO:0000256" key="1">
    <source>
        <dbReference type="SAM" id="MobiDB-lite"/>
    </source>
</evidence>
<evidence type="ECO:0000313" key="4">
    <source>
        <dbReference type="Proteomes" id="UP000466442"/>
    </source>
</evidence>
<gene>
    <name evidence="3" type="ORF">GE061_012909</name>
</gene>
<name>A0A8S9XTY2_APOLU</name>
<keyword evidence="4" id="KW-1185">Reference proteome</keyword>
<proteinExistence type="predicted"/>
<organism evidence="3 4">
    <name type="scientific">Apolygus lucorum</name>
    <name type="common">Small green plant bug</name>
    <name type="synonym">Lygocoris lucorum</name>
    <dbReference type="NCBI Taxonomy" id="248454"/>
    <lineage>
        <taxon>Eukaryota</taxon>
        <taxon>Metazoa</taxon>
        <taxon>Ecdysozoa</taxon>
        <taxon>Arthropoda</taxon>
        <taxon>Hexapoda</taxon>
        <taxon>Insecta</taxon>
        <taxon>Pterygota</taxon>
        <taxon>Neoptera</taxon>
        <taxon>Paraneoptera</taxon>
        <taxon>Hemiptera</taxon>
        <taxon>Heteroptera</taxon>
        <taxon>Panheteroptera</taxon>
        <taxon>Cimicomorpha</taxon>
        <taxon>Miridae</taxon>
        <taxon>Mirini</taxon>
        <taxon>Apolygus</taxon>
    </lineage>
</organism>
<sequence>MYFHRASCAIILCLAVEALGALSSTERSANKLEADDAISSKPDPMEDNVADSSVTSYSSIVIHHTPGKSKSSDAPEDQEKQASRSESYFKISNAGWEVELDSEQRRKIPQEAIVQHIFLGILIQRIFSTVPSIDVAFEIRRTKKPS</sequence>
<feature type="compositionally biased region" description="Basic and acidic residues" evidence="1">
    <location>
        <begin position="70"/>
        <end position="83"/>
    </location>
</feature>
<feature type="chain" id="PRO_5035838175" evidence="2">
    <location>
        <begin position="21"/>
        <end position="146"/>
    </location>
</feature>
<keyword evidence="2" id="KW-0732">Signal</keyword>
<comment type="caution">
    <text evidence="3">The sequence shown here is derived from an EMBL/GenBank/DDBJ whole genome shotgun (WGS) entry which is preliminary data.</text>
</comment>
<dbReference type="EMBL" id="WIXP02000004">
    <property type="protein sequence ID" value="KAF6212387.1"/>
    <property type="molecule type" value="Genomic_DNA"/>
</dbReference>
<dbReference type="Proteomes" id="UP000466442">
    <property type="component" value="Unassembled WGS sequence"/>
</dbReference>
<feature type="signal peptide" evidence="2">
    <location>
        <begin position="1"/>
        <end position="20"/>
    </location>
</feature>
<evidence type="ECO:0000313" key="3">
    <source>
        <dbReference type="EMBL" id="KAF6212387.1"/>
    </source>
</evidence>
<dbReference type="AlphaFoldDB" id="A0A8S9XTY2"/>
<feature type="region of interest" description="Disordered" evidence="1">
    <location>
        <begin position="31"/>
        <end position="88"/>
    </location>
</feature>
<protein>
    <submittedName>
        <fullName evidence="3">Uncharacterized protein</fullName>
    </submittedName>
</protein>
<evidence type="ECO:0000256" key="2">
    <source>
        <dbReference type="SAM" id="SignalP"/>
    </source>
</evidence>
<accession>A0A8S9XTY2</accession>